<evidence type="ECO:0000313" key="3">
    <source>
        <dbReference type="Proteomes" id="UP001058533"/>
    </source>
</evidence>
<evidence type="ECO:0000256" key="1">
    <source>
        <dbReference type="SAM" id="Phobius"/>
    </source>
</evidence>
<organism evidence="2 3">
    <name type="scientific">Sphingomonas qomolangmaensis</name>
    <dbReference type="NCBI Taxonomy" id="2918765"/>
    <lineage>
        <taxon>Bacteria</taxon>
        <taxon>Pseudomonadati</taxon>
        <taxon>Pseudomonadota</taxon>
        <taxon>Alphaproteobacteria</taxon>
        <taxon>Sphingomonadales</taxon>
        <taxon>Sphingomonadaceae</taxon>
        <taxon>Sphingomonas</taxon>
    </lineage>
</organism>
<keyword evidence="1" id="KW-1133">Transmembrane helix</keyword>
<gene>
    <name evidence="2" type="ORF">NMP03_06610</name>
</gene>
<keyword evidence="1" id="KW-0812">Transmembrane</keyword>
<evidence type="ECO:0000313" key="2">
    <source>
        <dbReference type="EMBL" id="UUL83860.1"/>
    </source>
</evidence>
<proteinExistence type="predicted"/>
<protein>
    <submittedName>
        <fullName evidence="2">DUF4230 domain-containing protein</fullName>
    </submittedName>
</protein>
<accession>A0ABY5LA70</accession>
<dbReference type="RefSeq" id="WP_256507696.1">
    <property type="nucleotide sequence ID" value="NZ_CP101740.1"/>
</dbReference>
<sequence length="251" mass="27881">MTLTSNLELQGGDVRMRKSGFGLYLFIGFCLLLAAGTYLGTVYISKIDAIEDNSRVEDDGKSVTTIVAVKLASTSELIVSRLTGKIRITSSADRLWGWMRSSMTASMPLSVAYTVPLAKVRGSDFAWDAKRRLLLIDVPDIVVGDPNIDETKITIENEEGVIVSRSQSNEMRQKISIAAQKRAGDEARSADRMKKVRDRARVELERLFSAPVKSAGYLDVTVQVRFPSDPEFDGERWDVSKSVEEVLANRR</sequence>
<dbReference type="Proteomes" id="UP001058533">
    <property type="component" value="Chromosome"/>
</dbReference>
<reference evidence="2" key="1">
    <citation type="submission" date="2022-07" db="EMBL/GenBank/DDBJ databases">
        <title>Sphingomonas sp. nov., a novel bacterium isolated from the north slope of the Mount Everest.</title>
        <authorList>
            <person name="Cui X."/>
            <person name="Liu Y."/>
        </authorList>
    </citation>
    <scope>NUCLEOTIDE SEQUENCE</scope>
    <source>
        <strain evidence="2">S5-59</strain>
    </source>
</reference>
<dbReference type="Pfam" id="PF14014">
    <property type="entry name" value="DUF4230"/>
    <property type="match status" value="1"/>
</dbReference>
<feature type="transmembrane region" description="Helical" evidence="1">
    <location>
        <begin position="21"/>
        <end position="44"/>
    </location>
</feature>
<dbReference type="InterPro" id="IPR025324">
    <property type="entry name" value="DUF4230"/>
</dbReference>
<keyword evidence="1" id="KW-0472">Membrane</keyword>
<name>A0ABY5LA70_9SPHN</name>
<dbReference type="EMBL" id="CP101740">
    <property type="protein sequence ID" value="UUL83860.1"/>
    <property type="molecule type" value="Genomic_DNA"/>
</dbReference>
<keyword evidence="3" id="KW-1185">Reference proteome</keyword>